<dbReference type="OrthoDB" id="419598at2759"/>
<dbReference type="Pfam" id="PF05368">
    <property type="entry name" value="NmrA"/>
    <property type="match status" value="1"/>
</dbReference>
<dbReference type="Gene3D" id="3.90.25.10">
    <property type="entry name" value="UDP-galactose 4-epimerase, domain 1"/>
    <property type="match status" value="1"/>
</dbReference>
<dbReference type="InterPro" id="IPR036291">
    <property type="entry name" value="NAD(P)-bd_dom_sf"/>
</dbReference>
<dbReference type="Gene3D" id="3.40.50.720">
    <property type="entry name" value="NAD(P)-binding Rossmann-like Domain"/>
    <property type="match status" value="1"/>
</dbReference>
<evidence type="ECO:0000256" key="3">
    <source>
        <dbReference type="ARBA" id="ARBA00023002"/>
    </source>
</evidence>
<reference evidence="5" key="1">
    <citation type="journal article" date="2021" name="Nat. Commun.">
        <title>Genetic determinants of endophytism in the Arabidopsis root mycobiome.</title>
        <authorList>
            <person name="Mesny F."/>
            <person name="Miyauchi S."/>
            <person name="Thiergart T."/>
            <person name="Pickel B."/>
            <person name="Atanasova L."/>
            <person name="Karlsson M."/>
            <person name="Huettel B."/>
            <person name="Barry K.W."/>
            <person name="Haridas S."/>
            <person name="Chen C."/>
            <person name="Bauer D."/>
            <person name="Andreopoulos W."/>
            <person name="Pangilinan J."/>
            <person name="LaButti K."/>
            <person name="Riley R."/>
            <person name="Lipzen A."/>
            <person name="Clum A."/>
            <person name="Drula E."/>
            <person name="Henrissat B."/>
            <person name="Kohler A."/>
            <person name="Grigoriev I.V."/>
            <person name="Martin F.M."/>
            <person name="Hacquard S."/>
        </authorList>
    </citation>
    <scope>NUCLEOTIDE SEQUENCE</scope>
    <source>
        <strain evidence="5">MPI-CAGE-AT-0147</strain>
    </source>
</reference>
<dbReference type="EMBL" id="JAGMUV010000017">
    <property type="protein sequence ID" value="KAH7130942.1"/>
    <property type="molecule type" value="Genomic_DNA"/>
</dbReference>
<comment type="caution">
    <text evidence="5">The sequence shown here is derived from an EMBL/GenBank/DDBJ whole genome shotgun (WGS) entry which is preliminary data.</text>
</comment>
<comment type="similarity">
    <text evidence="1">Belongs to the NmrA-type oxidoreductase family. Isoflavone reductase subfamily.</text>
</comment>
<evidence type="ECO:0000259" key="4">
    <source>
        <dbReference type="Pfam" id="PF05368"/>
    </source>
</evidence>
<sequence>MRAIIAGSGDFSRYICEEFTKAGHEVVILTRKLKPQFELPGVEQFVTDYTEASLRTPIDNGDVLISTISDNTKGYIDVHRTLIEVCKQSARCRRFIPSEFGGNIFLYPDQPGFYYRTRQPIRKMLEEQKGLEWTLVCVGWLIDYIVPAKNRYLKDLGDSFPINMANSSMVIPGTGDEPINATWARDAAKGLASLIDKPSWVRFTFMSGEQTTWNDVAKVVRKQYDQEFTTEYRSLYELFQAYHTHKDEESKLILDHQIYSVSHASSLPPGKVQDQRELYFSGVHFRTVQEGLTELGRNADLIL</sequence>
<gene>
    <name evidence="5" type="ORF">EDB81DRAFT_905644</name>
</gene>
<keyword evidence="6" id="KW-1185">Reference proteome</keyword>
<dbReference type="PANTHER" id="PTHR47706:SF4">
    <property type="entry name" value="NMRA-LIKE DOMAIN-CONTAINING PROTEIN"/>
    <property type="match status" value="1"/>
</dbReference>
<dbReference type="GO" id="GO:0016491">
    <property type="term" value="F:oxidoreductase activity"/>
    <property type="evidence" value="ECO:0007669"/>
    <property type="project" value="UniProtKB-KW"/>
</dbReference>
<feature type="domain" description="NmrA-like" evidence="4">
    <location>
        <begin position="3"/>
        <end position="242"/>
    </location>
</feature>
<evidence type="ECO:0000256" key="2">
    <source>
        <dbReference type="ARBA" id="ARBA00022857"/>
    </source>
</evidence>
<evidence type="ECO:0000313" key="6">
    <source>
        <dbReference type="Proteomes" id="UP000738349"/>
    </source>
</evidence>
<dbReference type="PANTHER" id="PTHR47706">
    <property type="entry name" value="NMRA-LIKE FAMILY PROTEIN"/>
    <property type="match status" value="1"/>
</dbReference>
<dbReference type="Proteomes" id="UP000738349">
    <property type="component" value="Unassembled WGS sequence"/>
</dbReference>
<keyword evidence="3" id="KW-0560">Oxidoreductase</keyword>
<evidence type="ECO:0000256" key="1">
    <source>
        <dbReference type="ARBA" id="ARBA00005725"/>
    </source>
</evidence>
<dbReference type="InterPro" id="IPR008030">
    <property type="entry name" value="NmrA-like"/>
</dbReference>
<name>A0A9P9E553_9HYPO</name>
<dbReference type="AlphaFoldDB" id="A0A9P9E553"/>
<organism evidence="5 6">
    <name type="scientific">Dactylonectria macrodidyma</name>
    <dbReference type="NCBI Taxonomy" id="307937"/>
    <lineage>
        <taxon>Eukaryota</taxon>
        <taxon>Fungi</taxon>
        <taxon>Dikarya</taxon>
        <taxon>Ascomycota</taxon>
        <taxon>Pezizomycotina</taxon>
        <taxon>Sordariomycetes</taxon>
        <taxon>Hypocreomycetidae</taxon>
        <taxon>Hypocreales</taxon>
        <taxon>Nectriaceae</taxon>
        <taxon>Dactylonectria</taxon>
    </lineage>
</organism>
<protein>
    <recommendedName>
        <fullName evidence="4">NmrA-like domain-containing protein</fullName>
    </recommendedName>
</protein>
<proteinExistence type="inferred from homology"/>
<dbReference type="InterPro" id="IPR051609">
    <property type="entry name" value="NmrA/Isoflavone_reductase-like"/>
</dbReference>
<evidence type="ECO:0000313" key="5">
    <source>
        <dbReference type="EMBL" id="KAH7130942.1"/>
    </source>
</evidence>
<keyword evidence="2" id="KW-0521">NADP</keyword>
<accession>A0A9P9E553</accession>
<dbReference type="SUPFAM" id="SSF51735">
    <property type="entry name" value="NAD(P)-binding Rossmann-fold domains"/>
    <property type="match status" value="1"/>
</dbReference>